<reference evidence="5" key="1">
    <citation type="submission" date="2018-05" db="EMBL/GenBank/DDBJ databases">
        <authorList>
            <person name="Lanie J.A."/>
            <person name="Ng W.-L."/>
            <person name="Kazmierczak K.M."/>
            <person name="Andrzejewski T.M."/>
            <person name="Davidsen T.M."/>
            <person name="Wayne K.J."/>
            <person name="Tettelin H."/>
            <person name="Glass J.I."/>
            <person name="Rusch D."/>
            <person name="Podicherti R."/>
            <person name="Tsui H.-C.T."/>
            <person name="Winkler M.E."/>
        </authorList>
    </citation>
    <scope>NUCLEOTIDE SEQUENCE</scope>
</reference>
<dbReference type="GO" id="GO:0005829">
    <property type="term" value="C:cytosol"/>
    <property type="evidence" value="ECO:0007669"/>
    <property type="project" value="TreeGrafter"/>
</dbReference>
<protein>
    <recommendedName>
        <fullName evidence="4">tRNA synthetases class I catalytic domain-containing protein</fullName>
    </recommendedName>
</protein>
<evidence type="ECO:0000313" key="5">
    <source>
        <dbReference type="EMBL" id="SVA98995.1"/>
    </source>
</evidence>
<evidence type="ECO:0000256" key="2">
    <source>
        <dbReference type="ARBA" id="ARBA00022741"/>
    </source>
</evidence>
<keyword evidence="1" id="KW-0436">Ligase</keyword>
<dbReference type="InterPro" id="IPR032678">
    <property type="entry name" value="tRNA-synt_1_cat_dom"/>
</dbReference>
<dbReference type="PANTHER" id="PTHR10890:SF3">
    <property type="entry name" value="CYSTEINE--TRNA LIGASE, CYTOPLASMIC"/>
    <property type="match status" value="1"/>
</dbReference>
<dbReference type="CDD" id="cd00672">
    <property type="entry name" value="CysRS_core"/>
    <property type="match status" value="1"/>
</dbReference>
<dbReference type="InterPro" id="IPR014729">
    <property type="entry name" value="Rossmann-like_a/b/a_fold"/>
</dbReference>
<keyword evidence="3" id="KW-0067">ATP-binding</keyword>
<evidence type="ECO:0000256" key="1">
    <source>
        <dbReference type="ARBA" id="ARBA00022598"/>
    </source>
</evidence>
<dbReference type="AlphaFoldDB" id="A0A382ABT4"/>
<dbReference type="GO" id="GO:0006423">
    <property type="term" value="P:cysteinyl-tRNA aminoacylation"/>
    <property type="evidence" value="ECO:0007669"/>
    <property type="project" value="TreeGrafter"/>
</dbReference>
<feature type="non-terminal residue" evidence="5">
    <location>
        <position position="1"/>
    </location>
</feature>
<dbReference type="Gene3D" id="3.40.50.620">
    <property type="entry name" value="HUPs"/>
    <property type="match status" value="1"/>
</dbReference>
<gene>
    <name evidence="5" type="ORF">METZ01_LOCUS151849</name>
</gene>
<feature type="domain" description="tRNA synthetases class I catalytic" evidence="4">
    <location>
        <begin position="21"/>
        <end position="312"/>
    </location>
</feature>
<dbReference type="InterPro" id="IPR024909">
    <property type="entry name" value="Cys-tRNA/MSH_ligase"/>
</dbReference>
<dbReference type="Pfam" id="PF01406">
    <property type="entry name" value="tRNA-synt_1e"/>
    <property type="match status" value="1"/>
</dbReference>
<evidence type="ECO:0000256" key="3">
    <source>
        <dbReference type="ARBA" id="ARBA00022840"/>
    </source>
</evidence>
<dbReference type="SUPFAM" id="SSF52374">
    <property type="entry name" value="Nucleotidylyl transferase"/>
    <property type="match status" value="1"/>
</dbReference>
<keyword evidence="2" id="KW-0547">Nucleotide-binding</keyword>
<organism evidence="5">
    <name type="scientific">marine metagenome</name>
    <dbReference type="NCBI Taxonomy" id="408172"/>
    <lineage>
        <taxon>unclassified sequences</taxon>
        <taxon>metagenomes</taxon>
        <taxon>ecological metagenomes</taxon>
    </lineage>
</organism>
<accession>A0A382ABT4</accession>
<dbReference type="PANTHER" id="PTHR10890">
    <property type="entry name" value="CYSTEINYL-TRNA SYNTHETASE"/>
    <property type="match status" value="1"/>
</dbReference>
<evidence type="ECO:0000259" key="4">
    <source>
        <dbReference type="Pfam" id="PF01406"/>
    </source>
</evidence>
<name>A0A382ABT4_9ZZZZ</name>
<dbReference type="GO" id="GO:0004817">
    <property type="term" value="F:cysteine-tRNA ligase activity"/>
    <property type="evidence" value="ECO:0007669"/>
    <property type="project" value="TreeGrafter"/>
</dbReference>
<dbReference type="EMBL" id="UINC01024742">
    <property type="protein sequence ID" value="SVA98995.1"/>
    <property type="molecule type" value="Genomic_DNA"/>
</dbReference>
<sequence>VTIRLHDTARQAVVPFEPGPEVSLYVCGITPYDATHLGHAFTYLTFDVLVRRLEDLGHTVRMVRNITDVDDSILAKAKEINVDYLDLAAAETAEFQADIAALDLRPATAEPTATGSIDSMVELIGRLAEAGHTYTVDGTTFFDTATFPRFGDMCGYDEATMAGFAAERGGHPDDPRQRQPLDFVLWQAPVDDEPSWDSPFGPGRPGWHIECSAMSMAAHGPTVDLHGGGDDLIFPHHECEIAQSEAATGEPFARHWTHVGMVAYEGTKMSKSLGNLVFVRELRALHDPRAIRLALMAHHYRAGFEWFDGDIEDGITRLDRLVTASRRHRGPDPTPTLAAVRSAIDNDLDL</sequence>
<feature type="non-terminal residue" evidence="5">
    <location>
        <position position="350"/>
    </location>
</feature>
<proteinExistence type="predicted"/>
<dbReference type="PRINTS" id="PR00983">
    <property type="entry name" value="TRNASYNTHCYS"/>
</dbReference>
<dbReference type="GO" id="GO:0005524">
    <property type="term" value="F:ATP binding"/>
    <property type="evidence" value="ECO:0007669"/>
    <property type="project" value="UniProtKB-KW"/>
</dbReference>